<feature type="region of interest" description="Disordered" evidence="1">
    <location>
        <begin position="86"/>
        <end position="105"/>
    </location>
</feature>
<dbReference type="AlphaFoldDB" id="A0A9D4YTU6"/>
<evidence type="ECO:0000259" key="2">
    <source>
        <dbReference type="Pfam" id="PF01789"/>
    </source>
</evidence>
<evidence type="ECO:0000313" key="3">
    <source>
        <dbReference type="EMBL" id="KAI3426178.1"/>
    </source>
</evidence>
<keyword evidence="4" id="KW-1185">Reference proteome</keyword>
<feature type="compositionally biased region" description="Polar residues" evidence="1">
    <location>
        <begin position="35"/>
        <end position="53"/>
    </location>
</feature>
<dbReference type="GO" id="GO:0005509">
    <property type="term" value="F:calcium ion binding"/>
    <property type="evidence" value="ECO:0007669"/>
    <property type="project" value="InterPro"/>
</dbReference>
<feature type="region of interest" description="Disordered" evidence="1">
    <location>
        <begin position="1"/>
        <end position="58"/>
    </location>
</feature>
<reference evidence="3" key="2">
    <citation type="submission" date="2020-11" db="EMBL/GenBank/DDBJ databases">
        <authorList>
            <person name="Cecchin M."/>
            <person name="Marcolungo L."/>
            <person name="Rossato M."/>
            <person name="Girolomoni L."/>
            <person name="Cosentino E."/>
            <person name="Cuine S."/>
            <person name="Li-Beisson Y."/>
            <person name="Delledonne M."/>
            <person name="Ballottari M."/>
        </authorList>
    </citation>
    <scope>NUCLEOTIDE SEQUENCE</scope>
    <source>
        <strain evidence="3">211/11P</strain>
        <tissue evidence="3">Whole cell</tissue>
    </source>
</reference>
<sequence length="259" mass="27204">MQSTSTSASRVTTPAPRSVQAPAVRRQRCRLHNARASSSGSERPAGQQEQPVTHPTGRRDVLLAGLFVAGSAASSSVAAPPSWAQAELGSSSSSSSNSSASDSLVQFSNPGQGYSLLRPSGWEQVDKAGADSLFRDPGKKSTNVGVTVYPVMIASLDQFGDLQAVGERLLGAERAKESTLSVAMVAQTARSESGVPVYDFEYELESTRGRKRILSTVTIAGRKLYISNGNISCGKETCSSVEQALPLVRRVTQSLAVGA</sequence>
<dbReference type="SUPFAM" id="SSF55724">
    <property type="entry name" value="Mog1p/PsbP-like"/>
    <property type="match status" value="1"/>
</dbReference>
<dbReference type="GO" id="GO:0015979">
    <property type="term" value="P:photosynthesis"/>
    <property type="evidence" value="ECO:0007669"/>
    <property type="project" value="InterPro"/>
</dbReference>
<reference evidence="3" key="1">
    <citation type="journal article" date="2019" name="Plant J.">
        <title>Chlorella vulgaris genome assembly and annotation reveals the molecular basis for metabolic acclimation to high light conditions.</title>
        <authorList>
            <person name="Cecchin M."/>
            <person name="Marcolungo L."/>
            <person name="Rossato M."/>
            <person name="Girolomoni L."/>
            <person name="Cosentino E."/>
            <person name="Cuine S."/>
            <person name="Li-Beisson Y."/>
            <person name="Delledonne M."/>
            <person name="Ballottari M."/>
        </authorList>
    </citation>
    <scope>NUCLEOTIDE SEQUENCE</scope>
    <source>
        <strain evidence="3">211/11P</strain>
    </source>
</reference>
<proteinExistence type="predicted"/>
<dbReference type="OrthoDB" id="2020701at2759"/>
<feature type="compositionally biased region" description="Polar residues" evidence="1">
    <location>
        <begin position="1"/>
        <end position="12"/>
    </location>
</feature>
<dbReference type="InterPro" id="IPR002683">
    <property type="entry name" value="PsbP_C"/>
</dbReference>
<dbReference type="PROSITE" id="PS51318">
    <property type="entry name" value="TAT"/>
    <property type="match status" value="1"/>
</dbReference>
<dbReference type="GO" id="GO:0019898">
    <property type="term" value="C:extrinsic component of membrane"/>
    <property type="evidence" value="ECO:0007669"/>
    <property type="project" value="InterPro"/>
</dbReference>
<dbReference type="InterPro" id="IPR016123">
    <property type="entry name" value="Mog1/PsbP_a/b/a-sand"/>
</dbReference>
<dbReference type="GO" id="GO:0009654">
    <property type="term" value="C:photosystem II oxygen evolving complex"/>
    <property type="evidence" value="ECO:0007669"/>
    <property type="project" value="InterPro"/>
</dbReference>
<dbReference type="Pfam" id="PF01789">
    <property type="entry name" value="PsbP"/>
    <property type="match status" value="1"/>
</dbReference>
<accession>A0A9D4YTU6</accession>
<dbReference type="Proteomes" id="UP001055712">
    <property type="component" value="Unassembled WGS sequence"/>
</dbReference>
<evidence type="ECO:0000313" key="4">
    <source>
        <dbReference type="Proteomes" id="UP001055712"/>
    </source>
</evidence>
<comment type="caution">
    <text evidence="3">The sequence shown here is derived from an EMBL/GenBank/DDBJ whole genome shotgun (WGS) entry which is preliminary data.</text>
</comment>
<dbReference type="InterPro" id="IPR006311">
    <property type="entry name" value="TAT_signal"/>
</dbReference>
<organism evidence="3 4">
    <name type="scientific">Chlorella vulgaris</name>
    <name type="common">Green alga</name>
    <dbReference type="NCBI Taxonomy" id="3077"/>
    <lineage>
        <taxon>Eukaryota</taxon>
        <taxon>Viridiplantae</taxon>
        <taxon>Chlorophyta</taxon>
        <taxon>core chlorophytes</taxon>
        <taxon>Trebouxiophyceae</taxon>
        <taxon>Chlorellales</taxon>
        <taxon>Chlorellaceae</taxon>
        <taxon>Chlorella clade</taxon>
        <taxon>Chlorella</taxon>
    </lineage>
</organism>
<dbReference type="Gene3D" id="3.40.1000.10">
    <property type="entry name" value="Mog1/PsbP, alpha/beta/alpha sandwich"/>
    <property type="match status" value="1"/>
</dbReference>
<dbReference type="EMBL" id="SIDB01000011">
    <property type="protein sequence ID" value="KAI3426178.1"/>
    <property type="molecule type" value="Genomic_DNA"/>
</dbReference>
<gene>
    <name evidence="3" type="ORF">D9Q98_008555</name>
</gene>
<dbReference type="PANTHER" id="PTHR31407">
    <property type="match status" value="1"/>
</dbReference>
<evidence type="ECO:0000256" key="1">
    <source>
        <dbReference type="SAM" id="MobiDB-lite"/>
    </source>
</evidence>
<name>A0A9D4YTU6_CHLVU</name>
<protein>
    <recommendedName>
        <fullName evidence="2">PsbP C-terminal domain-containing protein</fullName>
    </recommendedName>
</protein>
<feature type="compositionally biased region" description="Low complexity" evidence="1">
    <location>
        <begin position="86"/>
        <end position="103"/>
    </location>
</feature>
<dbReference type="PANTHER" id="PTHR31407:SF3">
    <property type="entry name" value="PSBP DOMAIN-CONTAINING PROTEIN 2, CHLOROPLASTIC"/>
    <property type="match status" value="1"/>
</dbReference>
<feature type="domain" description="PsbP C-terminal" evidence="2">
    <location>
        <begin position="104"/>
        <end position="230"/>
    </location>
</feature>